<dbReference type="GO" id="GO:0016829">
    <property type="term" value="F:lyase activity"/>
    <property type="evidence" value="ECO:0007669"/>
    <property type="project" value="UniProtKB-KW"/>
</dbReference>
<accession>A0ABY7BHI2</accession>
<dbReference type="SUPFAM" id="SSF52317">
    <property type="entry name" value="Class I glutamine amidotransferase-like"/>
    <property type="match status" value="1"/>
</dbReference>
<organism evidence="12 13">
    <name type="scientific">Caldicellulosiruptor naganoensis</name>
    <dbReference type="NCBI Taxonomy" id="29324"/>
    <lineage>
        <taxon>Bacteria</taxon>
        <taxon>Bacillati</taxon>
        <taxon>Bacillota</taxon>
        <taxon>Bacillota incertae sedis</taxon>
        <taxon>Caldicellulosiruptorales</taxon>
        <taxon>Caldicellulosiruptoraceae</taxon>
        <taxon>Caldicellulosiruptor</taxon>
    </lineage>
</organism>
<evidence type="ECO:0000256" key="6">
    <source>
        <dbReference type="ARBA" id="ARBA00023102"/>
    </source>
</evidence>
<reference evidence="12" key="1">
    <citation type="submission" date="2022-12" db="EMBL/GenBank/DDBJ databases">
        <authorList>
            <person name="Bing R.G."/>
            <person name="Willard D.J."/>
            <person name="Manesh M.J.H."/>
            <person name="Laemthong T."/>
            <person name="Crosby J.R."/>
            <person name="Kelly R.M."/>
        </authorList>
    </citation>
    <scope>NUCLEOTIDE SEQUENCE</scope>
    <source>
        <strain evidence="12">DSM 8991</strain>
    </source>
</reference>
<dbReference type="EC" id="3.5.1.2" evidence="10"/>
<dbReference type="PROSITE" id="PS51273">
    <property type="entry name" value="GATASE_TYPE_1"/>
    <property type="match status" value="1"/>
</dbReference>
<feature type="active site" description="Nucleophile" evidence="10">
    <location>
        <position position="80"/>
    </location>
</feature>
<keyword evidence="4 10" id="KW-0378">Hydrolase</keyword>
<keyword evidence="10" id="KW-0963">Cytoplasm</keyword>
<dbReference type="InterPro" id="IPR017926">
    <property type="entry name" value="GATASE"/>
</dbReference>
<comment type="function">
    <text evidence="10">IGPS catalyzes the conversion of PRFAR and glutamine to IGP, AICAR and glutamate. The HisH subunit catalyzes the hydrolysis of glutamine to glutamate and ammonia as part of the synthesis of IGP and AICAR. The resulting ammonia molecule is channeled to the active site of HisF.</text>
</comment>
<dbReference type="EMBL" id="CP113864">
    <property type="protein sequence ID" value="WAM30496.1"/>
    <property type="molecule type" value="Genomic_DNA"/>
</dbReference>
<dbReference type="EC" id="4.3.2.10" evidence="10"/>
<feature type="active site" evidence="10">
    <location>
        <position position="182"/>
    </location>
</feature>
<evidence type="ECO:0000256" key="4">
    <source>
        <dbReference type="ARBA" id="ARBA00022801"/>
    </source>
</evidence>
<dbReference type="Proteomes" id="UP001164745">
    <property type="component" value="Chromosome"/>
</dbReference>
<comment type="subunit">
    <text evidence="2 10">Heterodimer of HisH and HisF.</text>
</comment>
<comment type="catalytic activity">
    <reaction evidence="8 10">
        <text>5-[(5-phospho-1-deoxy-D-ribulos-1-ylimino)methylamino]-1-(5-phospho-beta-D-ribosyl)imidazole-4-carboxamide + L-glutamine = D-erythro-1-(imidazol-4-yl)glycerol 3-phosphate + 5-amino-1-(5-phospho-beta-D-ribosyl)imidazole-4-carboxamide + L-glutamate + H(+)</text>
        <dbReference type="Rhea" id="RHEA:24793"/>
        <dbReference type="ChEBI" id="CHEBI:15378"/>
        <dbReference type="ChEBI" id="CHEBI:29985"/>
        <dbReference type="ChEBI" id="CHEBI:58278"/>
        <dbReference type="ChEBI" id="CHEBI:58359"/>
        <dbReference type="ChEBI" id="CHEBI:58475"/>
        <dbReference type="ChEBI" id="CHEBI:58525"/>
        <dbReference type="EC" id="4.3.2.10"/>
    </reaction>
</comment>
<dbReference type="CDD" id="cd01748">
    <property type="entry name" value="GATase1_IGP_Synthase"/>
    <property type="match status" value="1"/>
</dbReference>
<keyword evidence="7 10" id="KW-0456">Lyase</keyword>
<evidence type="ECO:0000256" key="10">
    <source>
        <dbReference type="HAMAP-Rule" id="MF_00278"/>
    </source>
</evidence>
<dbReference type="PANTHER" id="PTHR42701">
    <property type="entry name" value="IMIDAZOLE GLYCEROL PHOSPHATE SYNTHASE SUBUNIT HISH"/>
    <property type="match status" value="1"/>
</dbReference>
<evidence type="ECO:0000313" key="12">
    <source>
        <dbReference type="EMBL" id="WAM30496.1"/>
    </source>
</evidence>
<dbReference type="PIRSF" id="PIRSF000495">
    <property type="entry name" value="Amidotransf_hisH"/>
    <property type="match status" value="1"/>
</dbReference>
<protein>
    <recommendedName>
        <fullName evidence="10">Imidazole glycerol phosphate synthase subunit HisH</fullName>
        <ecNumber evidence="10">4.3.2.10</ecNumber>
    </recommendedName>
    <alternativeName>
        <fullName evidence="10">IGP synthase glutaminase subunit</fullName>
        <ecNumber evidence="10">3.5.1.2</ecNumber>
    </alternativeName>
    <alternativeName>
        <fullName evidence="10">IGP synthase subunit HisH</fullName>
    </alternativeName>
    <alternativeName>
        <fullName evidence="10">ImGP synthase subunit HisH</fullName>
        <shortName evidence="10">IGPS subunit HisH</shortName>
    </alternativeName>
</protein>
<sequence>MKRICIIDYGMGNLRSVEKAFEYLGFFPIITSSKEEIEKHDAIVLPGVGAFDVAYKNLEKLGLIEILKKKLNDAIFLGICLGYQLLYDFSEEGNCEGLKVLSGDVKKFPQKQNIKIPHMGWNKIKVKETSKLLKGLDGQYVYFVHSFYVDNKDKEIVSSTCEHGIEFDSSIEKENIFATQFHPEKSGEVGLEILRNFGGLI</sequence>
<comment type="subcellular location">
    <subcellularLocation>
        <location evidence="10">Cytoplasm</location>
    </subcellularLocation>
</comment>
<feature type="domain" description="Glutamine amidotransferase" evidence="11">
    <location>
        <begin position="6"/>
        <end position="197"/>
    </location>
</feature>
<dbReference type="Gene3D" id="3.40.50.880">
    <property type="match status" value="1"/>
</dbReference>
<dbReference type="PANTHER" id="PTHR42701:SF1">
    <property type="entry name" value="IMIDAZOLE GLYCEROL PHOSPHATE SYNTHASE SUBUNIT HISH"/>
    <property type="match status" value="1"/>
</dbReference>
<keyword evidence="3 10" id="KW-0028">Amino-acid biosynthesis</keyword>
<keyword evidence="13" id="KW-1185">Reference proteome</keyword>
<evidence type="ECO:0000256" key="7">
    <source>
        <dbReference type="ARBA" id="ARBA00023239"/>
    </source>
</evidence>
<dbReference type="HAMAP" id="MF_00278">
    <property type="entry name" value="HisH"/>
    <property type="match status" value="1"/>
</dbReference>
<evidence type="ECO:0000313" key="13">
    <source>
        <dbReference type="Proteomes" id="UP001164745"/>
    </source>
</evidence>
<feature type="active site" evidence="10">
    <location>
        <position position="184"/>
    </location>
</feature>
<evidence type="ECO:0000256" key="8">
    <source>
        <dbReference type="ARBA" id="ARBA00047838"/>
    </source>
</evidence>
<evidence type="ECO:0000256" key="1">
    <source>
        <dbReference type="ARBA" id="ARBA00005091"/>
    </source>
</evidence>
<comment type="pathway">
    <text evidence="1 10">Amino-acid biosynthesis; L-histidine biosynthesis; L-histidine from 5-phospho-alpha-D-ribose 1-diphosphate: step 5/9.</text>
</comment>
<evidence type="ECO:0000256" key="5">
    <source>
        <dbReference type="ARBA" id="ARBA00022962"/>
    </source>
</evidence>
<dbReference type="Pfam" id="PF00117">
    <property type="entry name" value="GATase"/>
    <property type="match status" value="1"/>
</dbReference>
<proteinExistence type="inferred from homology"/>
<comment type="catalytic activity">
    <reaction evidence="9 10">
        <text>L-glutamine + H2O = L-glutamate + NH4(+)</text>
        <dbReference type="Rhea" id="RHEA:15889"/>
        <dbReference type="ChEBI" id="CHEBI:15377"/>
        <dbReference type="ChEBI" id="CHEBI:28938"/>
        <dbReference type="ChEBI" id="CHEBI:29985"/>
        <dbReference type="ChEBI" id="CHEBI:58359"/>
        <dbReference type="EC" id="3.5.1.2"/>
    </reaction>
</comment>
<evidence type="ECO:0000256" key="9">
    <source>
        <dbReference type="ARBA" id="ARBA00049534"/>
    </source>
</evidence>
<dbReference type="RefSeq" id="WP_045164834.1">
    <property type="nucleotide sequence ID" value="NZ_CP113864.1"/>
</dbReference>
<dbReference type="InterPro" id="IPR029062">
    <property type="entry name" value="Class_I_gatase-like"/>
</dbReference>
<evidence type="ECO:0000259" key="11">
    <source>
        <dbReference type="Pfam" id="PF00117"/>
    </source>
</evidence>
<name>A0ABY7BHI2_9FIRM</name>
<evidence type="ECO:0000256" key="2">
    <source>
        <dbReference type="ARBA" id="ARBA00011152"/>
    </source>
</evidence>
<dbReference type="InterPro" id="IPR010139">
    <property type="entry name" value="Imidazole-glycPsynth_HisH"/>
</dbReference>
<dbReference type="NCBIfam" id="TIGR01855">
    <property type="entry name" value="IMP_synth_hisH"/>
    <property type="match status" value="1"/>
</dbReference>
<gene>
    <name evidence="10 12" type="primary">hisH</name>
    <name evidence="12" type="ORF">OTJ99_001241</name>
</gene>
<evidence type="ECO:0000256" key="3">
    <source>
        <dbReference type="ARBA" id="ARBA00022605"/>
    </source>
</evidence>
<keyword evidence="5 10" id="KW-0315">Glutamine amidotransferase</keyword>
<keyword evidence="6 10" id="KW-0368">Histidine biosynthesis</keyword>